<feature type="compositionally biased region" description="Polar residues" evidence="1">
    <location>
        <begin position="581"/>
        <end position="591"/>
    </location>
</feature>
<proteinExistence type="predicted"/>
<protein>
    <submittedName>
        <fullName evidence="2">Uncharacterized protein</fullName>
    </submittedName>
</protein>
<feature type="region of interest" description="Disordered" evidence="1">
    <location>
        <begin position="1173"/>
        <end position="1230"/>
    </location>
</feature>
<name>A0A9Q9DX21_CURCL</name>
<sequence>MNGESGLVTPRTQAPPIAPSQSETPEAPAWRDDDSQSATPDRHAHVENKALESKTNPSTLPPSNPTMAVPAKSGSLLSQISAMVSDEGSVPVSRNSIRRSTPSTTRRMRPAFSSRRSRAPAQIQEENPASHRHRAPNGQGNDLDLYADGDGIVKDLCDETGKPLRLAEAGPAPQHESTKSEAANVEAARESQDAEQPRYSTERPMSFIAGSTDQDGKPQDQINQPTIPDDVRVFRASGQHGNHVDQRHSSQQGTVYSDLPAPHLDPPRSPVSSPATPGTPPPKNALRALKSPDPTLPARHEDTDQSQFSGEANSRELLSQTQGIHGQPPQNTHVSDLALYQPQAKRVPQIPQIIPDHAQEPTPRHPSERQNAEQGSENQLGFQQQDWQSTISAQSSVHETSKAREKSSSRTKMSTKFKMFGGSSHPSSQHRSSEDNKTIDSNVSAEKQEHSKFFSSKSRQGSDQVSQSSQRSFFDRRKHKEPAPIYSIPYHQFQSTANVQNPPIQPPQPDAMSASKKRFSGLGLIFGKDGPSADSATKLSSPKEDKKALKAQKRAAQPRISHERDPVQEMYRPLQERKPQQVESPRQSVAETRSERSAFLSTKQLAQEHQAQQRSQHAPQAGNQHIRTSSLGQQQAPRPDLMHRAPSDPPREYYRPNAEQPHDERGAYIATLVARQQHEQLQAQRQREQAPYVQGHPRDPRYEQQPQPLPSHSIQQPQSGHPAQQPWLGPNSPSRPEYGYNIQYAAPPEPRYEAPPIPAAYSHVSGAYTAPSARQEQPMYPPQHVHQSHALPSHTRTQFSDPWTPIVSPLMSPQSHMHPSHFTYSDANTMHLVSPLVQSAPPPNPMPHPNIHRAHRPRMSSISEVQQQDRPWHLNLPAGATEQEIVRARQGQYMQDLFNAQQQQQAERAARSPSPHTAPQQQMPNNTAPHDHAHGGFREILPTSSSQAYANPRSGPPYYEQPLPTRRHPAYEQQIPVRPESSPQPAAYPLPPSRNSMRVTSPSDPPPKTPHSPSGTSFHDTQTYQTNGHQHYRNPTPTDHAHQDPQDRAPQYDAQVPEEAPPSYDGIGVPNEGMNKSRPDAVRPPNINTDVDREINHEIDREEPSQQRPNSRPRQPSIGMLQHPQPASMAASPQRTLSDMGAESLRRQLLQQENILHMERLQREQTRREAMIRERQEREAARARARELERSVSSGGQVSSLHSVRGSFNSSSAASWDQQQRGGQNGRQVFELSALEDDEPVMKATSYPGQEWVPPVWDV</sequence>
<feature type="region of interest" description="Disordered" evidence="1">
    <location>
        <begin position="847"/>
        <end position="867"/>
    </location>
</feature>
<evidence type="ECO:0000313" key="3">
    <source>
        <dbReference type="Proteomes" id="UP001056012"/>
    </source>
</evidence>
<organism evidence="2 3">
    <name type="scientific">Curvularia clavata</name>
    <dbReference type="NCBI Taxonomy" id="95742"/>
    <lineage>
        <taxon>Eukaryota</taxon>
        <taxon>Fungi</taxon>
        <taxon>Dikarya</taxon>
        <taxon>Ascomycota</taxon>
        <taxon>Pezizomycotina</taxon>
        <taxon>Dothideomycetes</taxon>
        <taxon>Pleosporomycetidae</taxon>
        <taxon>Pleosporales</taxon>
        <taxon>Pleosporineae</taxon>
        <taxon>Pleosporaceae</taxon>
        <taxon>Curvularia</taxon>
    </lineage>
</organism>
<feature type="compositionally biased region" description="Polar residues" evidence="1">
    <location>
        <begin position="1191"/>
        <end position="1217"/>
    </location>
</feature>
<feature type="compositionally biased region" description="Basic and acidic residues" evidence="1">
    <location>
        <begin position="29"/>
        <end position="52"/>
    </location>
</feature>
<feature type="compositionally biased region" description="Polar residues" evidence="1">
    <location>
        <begin position="372"/>
        <end position="398"/>
    </location>
</feature>
<feature type="compositionally biased region" description="Basic and acidic residues" evidence="1">
    <location>
        <begin position="357"/>
        <end position="371"/>
    </location>
</feature>
<reference evidence="2" key="1">
    <citation type="submission" date="2021-12" db="EMBL/GenBank/DDBJ databases">
        <title>Curvularia clavata genome.</title>
        <authorList>
            <person name="Cao Y."/>
        </authorList>
    </citation>
    <scope>NUCLEOTIDE SEQUENCE</scope>
    <source>
        <strain evidence="2">Yc1106</strain>
    </source>
</reference>
<evidence type="ECO:0000256" key="1">
    <source>
        <dbReference type="SAM" id="MobiDB-lite"/>
    </source>
</evidence>
<feature type="region of interest" description="Disordered" evidence="1">
    <location>
        <begin position="164"/>
        <end position="742"/>
    </location>
</feature>
<feature type="region of interest" description="Disordered" evidence="1">
    <location>
        <begin position="899"/>
        <end position="938"/>
    </location>
</feature>
<dbReference type="OrthoDB" id="5151921at2759"/>
<feature type="compositionally biased region" description="Basic and acidic residues" evidence="1">
    <location>
        <begin position="399"/>
        <end position="408"/>
    </location>
</feature>
<feature type="compositionally biased region" description="Polar residues" evidence="1">
    <location>
        <begin position="1018"/>
        <end position="1037"/>
    </location>
</feature>
<feature type="compositionally biased region" description="Polar residues" evidence="1">
    <location>
        <begin position="599"/>
        <end position="636"/>
    </location>
</feature>
<dbReference type="EMBL" id="CP089281">
    <property type="protein sequence ID" value="USP82477.1"/>
    <property type="molecule type" value="Genomic_DNA"/>
</dbReference>
<feature type="compositionally biased region" description="Basic and acidic residues" evidence="1">
    <location>
        <begin position="640"/>
        <end position="666"/>
    </location>
</feature>
<feature type="compositionally biased region" description="Low complexity" evidence="1">
    <location>
        <begin position="1218"/>
        <end position="1228"/>
    </location>
</feature>
<feature type="compositionally biased region" description="Polar residues" evidence="1">
    <location>
        <begin position="305"/>
        <end position="334"/>
    </location>
</feature>
<feature type="compositionally biased region" description="Polar residues" evidence="1">
    <location>
        <begin position="914"/>
        <end position="928"/>
    </location>
</feature>
<dbReference type="VEuPathDB" id="FungiDB:yc1106_09751"/>
<feature type="region of interest" description="Disordered" evidence="1">
    <location>
        <begin position="976"/>
        <end position="1140"/>
    </location>
</feature>
<keyword evidence="3" id="KW-1185">Reference proteome</keyword>
<feature type="compositionally biased region" description="Low complexity" evidence="1">
    <location>
        <begin position="93"/>
        <end position="114"/>
    </location>
</feature>
<accession>A0A9Q9DX21</accession>
<feature type="compositionally biased region" description="Polar residues" evidence="1">
    <location>
        <begin position="704"/>
        <end position="722"/>
    </location>
</feature>
<feature type="compositionally biased region" description="Basic and acidic residues" evidence="1">
    <location>
        <begin position="187"/>
        <end position="196"/>
    </location>
</feature>
<feature type="compositionally biased region" description="Low complexity" evidence="1">
    <location>
        <begin position="458"/>
        <end position="472"/>
    </location>
</feature>
<dbReference type="AlphaFoldDB" id="A0A9Q9DX21"/>
<feature type="compositionally biased region" description="Basic and acidic residues" evidence="1">
    <location>
        <begin position="1090"/>
        <end position="1105"/>
    </location>
</feature>
<feature type="region of interest" description="Disordered" evidence="1">
    <location>
        <begin position="1"/>
        <end position="146"/>
    </location>
</feature>
<feature type="compositionally biased region" description="Basic and acidic residues" evidence="1">
    <location>
        <begin position="1173"/>
        <end position="1190"/>
    </location>
</feature>
<dbReference type="Proteomes" id="UP001056012">
    <property type="component" value="Chromosome 8"/>
</dbReference>
<evidence type="ECO:0000313" key="2">
    <source>
        <dbReference type="EMBL" id="USP82477.1"/>
    </source>
</evidence>
<gene>
    <name evidence="2" type="ORF">yc1106_09751</name>
</gene>